<keyword evidence="1" id="KW-1133">Transmembrane helix</keyword>
<proteinExistence type="predicted"/>
<feature type="transmembrane region" description="Helical" evidence="1">
    <location>
        <begin position="12"/>
        <end position="28"/>
    </location>
</feature>
<dbReference type="AlphaFoldDB" id="A0A0A8XNN6"/>
<reference evidence="2" key="1">
    <citation type="submission" date="2014-09" db="EMBL/GenBank/DDBJ databases">
        <authorList>
            <person name="Magalhaes I.L.F."/>
            <person name="Oliveira U."/>
            <person name="Santos F.R."/>
            <person name="Vidigal T.H.D.A."/>
            <person name="Brescovit A.D."/>
            <person name="Santos A.J."/>
        </authorList>
    </citation>
    <scope>NUCLEOTIDE SEQUENCE</scope>
    <source>
        <tissue evidence="2">Shoot tissue taken approximately 20 cm above the soil surface</tissue>
    </source>
</reference>
<evidence type="ECO:0000313" key="2">
    <source>
        <dbReference type="EMBL" id="JAD15109.1"/>
    </source>
</evidence>
<reference evidence="2" key="2">
    <citation type="journal article" date="2015" name="Data Brief">
        <title>Shoot transcriptome of the giant reed, Arundo donax.</title>
        <authorList>
            <person name="Barrero R.A."/>
            <person name="Guerrero F.D."/>
            <person name="Moolhuijzen P."/>
            <person name="Goolsby J.A."/>
            <person name="Tidwell J."/>
            <person name="Bellgard S.E."/>
            <person name="Bellgard M.I."/>
        </authorList>
    </citation>
    <scope>NUCLEOTIDE SEQUENCE</scope>
    <source>
        <tissue evidence="2">Shoot tissue taken approximately 20 cm above the soil surface</tissue>
    </source>
</reference>
<accession>A0A0A8XNN6</accession>
<name>A0A0A8XNN6_ARUDO</name>
<sequence>MPAKGESVRTHVVLLIVYFFQVLVYSYSC</sequence>
<protein>
    <submittedName>
        <fullName evidence="2">Uncharacterized protein</fullName>
    </submittedName>
</protein>
<organism evidence="2">
    <name type="scientific">Arundo donax</name>
    <name type="common">Giant reed</name>
    <name type="synonym">Donax arundinaceus</name>
    <dbReference type="NCBI Taxonomy" id="35708"/>
    <lineage>
        <taxon>Eukaryota</taxon>
        <taxon>Viridiplantae</taxon>
        <taxon>Streptophyta</taxon>
        <taxon>Embryophyta</taxon>
        <taxon>Tracheophyta</taxon>
        <taxon>Spermatophyta</taxon>
        <taxon>Magnoliopsida</taxon>
        <taxon>Liliopsida</taxon>
        <taxon>Poales</taxon>
        <taxon>Poaceae</taxon>
        <taxon>PACMAD clade</taxon>
        <taxon>Arundinoideae</taxon>
        <taxon>Arundineae</taxon>
        <taxon>Arundo</taxon>
    </lineage>
</organism>
<evidence type="ECO:0000256" key="1">
    <source>
        <dbReference type="SAM" id="Phobius"/>
    </source>
</evidence>
<keyword evidence="1" id="KW-0812">Transmembrane</keyword>
<dbReference type="EMBL" id="GBRH01282786">
    <property type="protein sequence ID" value="JAD15109.1"/>
    <property type="molecule type" value="Transcribed_RNA"/>
</dbReference>
<keyword evidence="1" id="KW-0472">Membrane</keyword>